<feature type="domain" description="AMP-dependent synthetase/ligase" evidence="2">
    <location>
        <begin position="31"/>
        <end position="412"/>
    </location>
</feature>
<dbReference type="GO" id="GO:0070566">
    <property type="term" value="F:adenylyltransferase activity"/>
    <property type="evidence" value="ECO:0007669"/>
    <property type="project" value="TreeGrafter"/>
</dbReference>
<dbReference type="InterPro" id="IPR045851">
    <property type="entry name" value="AMP-bd_C_sf"/>
</dbReference>
<gene>
    <name evidence="3" type="ORF">HZU44_18865</name>
</gene>
<sequence>MTSPGARVGLLDWLADPRPDRGLRFLRTDGSADRVPYPELARRVRGRAAELSGLAPGELVALMHDTGPDFVSSFFGVLHAGGTPAPLSPAVPFADRESWLDHVARAVAAGATTAVCDERFAADLRAAAGRAGRPCRIVTPGPDDGLDRPAPRRDPASLALLQFTSGSRGASRATRIGWDNLETNIAMIRDWTRMGASLGVSWLPLHHDMGLIGGLLAPVLAQADQGLMRPEQFIRSPLSWLRQYHDGGGQVMAMPNFGFDYLARRLRPAHVAGLDLSGVDVVVTGSERVRRETLDGFLGLLAPCGLRPSAMQPGYGLAEATLGVTGVPYGRPVVMVAVRPGPVRLGQPVEVLGEAELDGTAAEPAEHVWHVSCGPPLAGVAVDVLDADGVPLPEGHLGEIEVSGPSVALGYLGAAPDGSTRFTGGRLRTADAGFRYRGDVYVLGRIGDSMQVRGRNLYVEDIEQVLAEDIVFPWRRTVVLAGYLGAEATVLIATESGLGGRQHEVLDRVTSIVGPDVTVRVVQVPPSTLVFTSSGKPRRRLMWTRVLAGELTGDVLADSGAAAEAVR</sequence>
<dbReference type="GO" id="GO:0005886">
    <property type="term" value="C:plasma membrane"/>
    <property type="evidence" value="ECO:0007669"/>
    <property type="project" value="TreeGrafter"/>
</dbReference>
<name>A0A7D5Y7W7_9ACTN</name>
<accession>A0A7D5Y7W7</accession>
<comment type="similarity">
    <text evidence="1">Belongs to the ATP-dependent AMP-binding enzyme family.</text>
</comment>
<dbReference type="Gene3D" id="3.30.300.30">
    <property type="match status" value="1"/>
</dbReference>
<dbReference type="InterPro" id="IPR000873">
    <property type="entry name" value="AMP-dep_synth/lig_dom"/>
</dbReference>
<evidence type="ECO:0000256" key="1">
    <source>
        <dbReference type="ARBA" id="ARBA00006432"/>
    </source>
</evidence>
<evidence type="ECO:0000313" key="3">
    <source>
        <dbReference type="EMBL" id="QLJ96940.1"/>
    </source>
</evidence>
<evidence type="ECO:0000259" key="2">
    <source>
        <dbReference type="Pfam" id="PF00501"/>
    </source>
</evidence>
<dbReference type="InterPro" id="IPR042099">
    <property type="entry name" value="ANL_N_sf"/>
</dbReference>
<dbReference type="PANTHER" id="PTHR22754">
    <property type="entry name" value="DISCO-INTERACTING PROTEIN 2 DIP2 -RELATED"/>
    <property type="match status" value="1"/>
</dbReference>
<dbReference type="Pfam" id="PF00501">
    <property type="entry name" value="AMP-binding"/>
    <property type="match status" value="1"/>
</dbReference>
<dbReference type="GO" id="GO:0006633">
    <property type="term" value="P:fatty acid biosynthetic process"/>
    <property type="evidence" value="ECO:0007669"/>
    <property type="project" value="TreeGrafter"/>
</dbReference>
<dbReference type="PANTHER" id="PTHR22754:SF32">
    <property type="entry name" value="DISCO-INTERACTING PROTEIN 2"/>
    <property type="match status" value="1"/>
</dbReference>
<protein>
    <submittedName>
        <fullName evidence="3">AMP-binding protein</fullName>
    </submittedName>
</protein>
<dbReference type="EMBL" id="CP058905">
    <property type="protein sequence ID" value="QLJ96940.1"/>
    <property type="molecule type" value="Genomic_DNA"/>
</dbReference>
<proteinExistence type="inferred from homology"/>
<reference evidence="3" key="1">
    <citation type="submission" date="2020-08" db="EMBL/GenBank/DDBJ databases">
        <title>A bifunctional nitrone conjugated secondary metabolite targeting the ribosome.</title>
        <authorList>
            <person name="Limbrick E.M."/>
            <person name="Graf M."/>
            <person name="Derewacz D.K."/>
            <person name="Nguyen F."/>
            <person name="Spraggins J.M."/>
            <person name="Wieland M."/>
            <person name="Ynigez-Gutierrez A.E."/>
            <person name="Reisman B.J."/>
            <person name="Zinshteyn B."/>
            <person name="McCulloch K."/>
            <person name="Iverson T.M."/>
            <person name="Green R."/>
            <person name="Wilson D.N."/>
            <person name="Bachmann B.O."/>
        </authorList>
    </citation>
    <scope>NUCLEOTIDE SEQUENCE</scope>
    <source>
        <strain evidence="3">Africana</strain>
    </source>
</reference>
<dbReference type="AlphaFoldDB" id="A0A7D5Y7W7"/>
<organism evidence="3">
    <name type="scientific">Micromonospora carbonacea</name>
    <dbReference type="NCBI Taxonomy" id="47853"/>
    <lineage>
        <taxon>Bacteria</taxon>
        <taxon>Bacillati</taxon>
        <taxon>Actinomycetota</taxon>
        <taxon>Actinomycetes</taxon>
        <taxon>Micromonosporales</taxon>
        <taxon>Micromonosporaceae</taxon>
        <taxon>Micromonospora</taxon>
    </lineage>
</organism>
<dbReference type="Gene3D" id="3.40.50.12780">
    <property type="entry name" value="N-terminal domain of ligase-like"/>
    <property type="match status" value="1"/>
</dbReference>
<dbReference type="SUPFAM" id="SSF56801">
    <property type="entry name" value="Acetyl-CoA synthetase-like"/>
    <property type="match status" value="1"/>
</dbReference>